<reference evidence="1 2" key="1">
    <citation type="submission" date="2018-06" db="EMBL/GenBank/DDBJ databases">
        <authorList>
            <consortium name="Pathogen Informatics"/>
            <person name="Doyle S."/>
        </authorList>
    </citation>
    <scope>NUCLEOTIDE SEQUENCE [LARGE SCALE GENOMIC DNA]</scope>
    <source>
        <strain evidence="1 2">NCTC10821</strain>
    </source>
</reference>
<keyword evidence="1" id="KW-0436">Ligase</keyword>
<proteinExistence type="predicted"/>
<name>A0A378TI05_9MYCO</name>
<dbReference type="AlphaFoldDB" id="A0A378TI05"/>
<dbReference type="RefSeq" id="WP_115279432.1">
    <property type="nucleotide sequence ID" value="NZ_AP022600.1"/>
</dbReference>
<dbReference type="Gene3D" id="3.40.960.10">
    <property type="entry name" value="VSR Endonuclease"/>
    <property type="match status" value="1"/>
</dbReference>
<dbReference type="SUPFAM" id="SSF52980">
    <property type="entry name" value="Restriction endonuclease-like"/>
    <property type="match status" value="1"/>
</dbReference>
<dbReference type="EMBL" id="UGQT01000001">
    <property type="protein sequence ID" value="STZ60174.1"/>
    <property type="molecule type" value="Genomic_DNA"/>
</dbReference>
<keyword evidence="2" id="KW-1185">Reference proteome</keyword>
<organism evidence="1 2">
    <name type="scientific">Mycolicibacterium tokaiense</name>
    <dbReference type="NCBI Taxonomy" id="39695"/>
    <lineage>
        <taxon>Bacteria</taxon>
        <taxon>Bacillati</taxon>
        <taxon>Actinomycetota</taxon>
        <taxon>Actinomycetes</taxon>
        <taxon>Mycobacteriales</taxon>
        <taxon>Mycobacteriaceae</taxon>
        <taxon>Mycolicibacterium</taxon>
    </lineage>
</organism>
<sequence length="302" mass="33279">MNLNAPFLGTEAIAAGLVTKGTLHRRYAQVHRNVHVPIGYQFTAVSRATAAWLFSQRSATLAGMSAAAVLGARWLDPDRPSELIRAEACTNGIVVHRVVLPEEEACVVRGMRLTTPARTAFDIGRRMGLADAVIHLDALANATAVTPSAVSELAGRHRGVRGVVGLRRAVDLMDGGAESPQETRTRLVLVESRFPRPQTQIVVWGTGGHPFARIDMGWEDVLVGVEYDGIQHWSDPRQRSRDIDRSAELTQMGWRIVRIGSDILNRRPWILVRRVCEALRANGCPWLDECGVVPRYSWINGS</sequence>
<evidence type="ECO:0000313" key="1">
    <source>
        <dbReference type="EMBL" id="STZ60174.1"/>
    </source>
</evidence>
<dbReference type="GO" id="GO:0016874">
    <property type="term" value="F:ligase activity"/>
    <property type="evidence" value="ECO:0007669"/>
    <property type="project" value="UniProtKB-KW"/>
</dbReference>
<accession>A0A378TI05</accession>
<dbReference type="InterPro" id="IPR011335">
    <property type="entry name" value="Restrct_endonuc-II-like"/>
</dbReference>
<gene>
    <name evidence="1" type="ORF">NCTC10821_03712</name>
</gene>
<dbReference type="Proteomes" id="UP000254978">
    <property type="component" value="Unassembled WGS sequence"/>
</dbReference>
<evidence type="ECO:0000313" key="2">
    <source>
        <dbReference type="Proteomes" id="UP000254978"/>
    </source>
</evidence>
<dbReference type="OrthoDB" id="3173471at2"/>
<protein>
    <submittedName>
        <fullName evidence="1">Cullin, a subunit of E3 ubiquitin ligase</fullName>
    </submittedName>
</protein>